<proteinExistence type="predicted"/>
<sequence>MPATVYLGVRLAGRKHLISRRMLKGISYVTILHIRVDDYFKAIVFETAASKTANAPVFIRNRVAAEVQRKPLTVHVERTCPLAPYFRTDLYKSPDGKETVKLNGCTKKYRQIVFFRNDSLAPALLLSS</sequence>
<dbReference type="Proteomes" id="UP000299102">
    <property type="component" value="Unassembled WGS sequence"/>
</dbReference>
<evidence type="ECO:0000313" key="2">
    <source>
        <dbReference type="Proteomes" id="UP000299102"/>
    </source>
</evidence>
<reference evidence="1 2" key="1">
    <citation type="journal article" date="2019" name="Commun. Biol.">
        <title>The bagworm genome reveals a unique fibroin gene that provides high tensile strength.</title>
        <authorList>
            <person name="Kono N."/>
            <person name="Nakamura H."/>
            <person name="Ohtoshi R."/>
            <person name="Tomita M."/>
            <person name="Numata K."/>
            <person name="Arakawa K."/>
        </authorList>
    </citation>
    <scope>NUCLEOTIDE SEQUENCE [LARGE SCALE GENOMIC DNA]</scope>
</reference>
<name>A0A4C1UQ61_EUMVA</name>
<dbReference type="EMBL" id="BGZK01000208">
    <property type="protein sequence ID" value="GBP28565.1"/>
    <property type="molecule type" value="Genomic_DNA"/>
</dbReference>
<keyword evidence="2" id="KW-1185">Reference proteome</keyword>
<dbReference type="AlphaFoldDB" id="A0A4C1UQ61"/>
<comment type="caution">
    <text evidence="1">The sequence shown here is derived from an EMBL/GenBank/DDBJ whole genome shotgun (WGS) entry which is preliminary data.</text>
</comment>
<accession>A0A4C1UQ61</accession>
<organism evidence="1 2">
    <name type="scientific">Eumeta variegata</name>
    <name type="common">Bagworm moth</name>
    <name type="synonym">Eumeta japonica</name>
    <dbReference type="NCBI Taxonomy" id="151549"/>
    <lineage>
        <taxon>Eukaryota</taxon>
        <taxon>Metazoa</taxon>
        <taxon>Ecdysozoa</taxon>
        <taxon>Arthropoda</taxon>
        <taxon>Hexapoda</taxon>
        <taxon>Insecta</taxon>
        <taxon>Pterygota</taxon>
        <taxon>Neoptera</taxon>
        <taxon>Endopterygota</taxon>
        <taxon>Lepidoptera</taxon>
        <taxon>Glossata</taxon>
        <taxon>Ditrysia</taxon>
        <taxon>Tineoidea</taxon>
        <taxon>Psychidae</taxon>
        <taxon>Oiketicinae</taxon>
        <taxon>Eumeta</taxon>
    </lineage>
</organism>
<gene>
    <name evidence="1" type="ORF">EVAR_23030_1</name>
</gene>
<evidence type="ECO:0000313" key="1">
    <source>
        <dbReference type="EMBL" id="GBP28565.1"/>
    </source>
</evidence>
<protein>
    <submittedName>
        <fullName evidence="1">Uncharacterized protein</fullName>
    </submittedName>
</protein>